<evidence type="ECO:0000313" key="5">
    <source>
        <dbReference type="Proteomes" id="UP001458880"/>
    </source>
</evidence>
<dbReference type="AlphaFoldDB" id="A0AAW1IU64"/>
<organism evidence="4 5">
    <name type="scientific">Popillia japonica</name>
    <name type="common">Japanese beetle</name>
    <dbReference type="NCBI Taxonomy" id="7064"/>
    <lineage>
        <taxon>Eukaryota</taxon>
        <taxon>Metazoa</taxon>
        <taxon>Ecdysozoa</taxon>
        <taxon>Arthropoda</taxon>
        <taxon>Hexapoda</taxon>
        <taxon>Insecta</taxon>
        <taxon>Pterygota</taxon>
        <taxon>Neoptera</taxon>
        <taxon>Endopterygota</taxon>
        <taxon>Coleoptera</taxon>
        <taxon>Polyphaga</taxon>
        <taxon>Scarabaeiformia</taxon>
        <taxon>Scarabaeidae</taxon>
        <taxon>Rutelinae</taxon>
        <taxon>Popillia</taxon>
    </lineage>
</organism>
<dbReference type="EMBL" id="JASPKY010000549">
    <property type="protein sequence ID" value="KAK9693196.1"/>
    <property type="molecule type" value="Genomic_DNA"/>
</dbReference>
<protein>
    <submittedName>
        <fullName evidence="4">SIKE family</fullName>
    </submittedName>
</protein>
<accession>A0AAW1IU64</accession>
<keyword evidence="5" id="KW-1185">Reference proteome</keyword>
<proteinExistence type="inferred from homology"/>
<feature type="coiled-coil region" evidence="3">
    <location>
        <begin position="36"/>
        <end position="113"/>
    </location>
</feature>
<keyword evidence="2 3" id="KW-0175">Coiled coil</keyword>
<sequence length="217" mass="25321">MSITIQQIITDAKRLAGRLKERDSVADVLLNETHAINKKIDAMKQYQEEVEQLNEYQEEVEQLNEVAHQKPHSQLIANIQKENRHLREIQQENRELRAALEEHQTALEHIMSKYRQHTSQQIYKSRINFSQFQDERYTKVITEQAEKIQEMAAVMDTAANIDEDKSHKDEEVLSRLKAENKGLREMLEISYKCGSYGKPIISPITEDKIVQTDQCST</sequence>
<dbReference type="Pfam" id="PF05769">
    <property type="entry name" value="SIKE"/>
    <property type="match status" value="1"/>
</dbReference>
<dbReference type="Proteomes" id="UP001458880">
    <property type="component" value="Unassembled WGS sequence"/>
</dbReference>
<comment type="similarity">
    <text evidence="1">Belongs to the SIKE family.</text>
</comment>
<evidence type="ECO:0000256" key="2">
    <source>
        <dbReference type="ARBA" id="ARBA00023054"/>
    </source>
</evidence>
<comment type="caution">
    <text evidence="4">The sequence shown here is derived from an EMBL/GenBank/DDBJ whole genome shotgun (WGS) entry which is preliminary data.</text>
</comment>
<dbReference type="InterPro" id="IPR008555">
    <property type="entry name" value="SIKE"/>
</dbReference>
<dbReference type="PANTHER" id="PTHR12186:SF2">
    <property type="entry name" value="FGFR1 ONCOGENE PARTNER 2 HOMOLOG"/>
    <property type="match status" value="1"/>
</dbReference>
<evidence type="ECO:0000256" key="3">
    <source>
        <dbReference type="SAM" id="Coils"/>
    </source>
</evidence>
<evidence type="ECO:0000256" key="1">
    <source>
        <dbReference type="ARBA" id="ARBA00005537"/>
    </source>
</evidence>
<evidence type="ECO:0000313" key="4">
    <source>
        <dbReference type="EMBL" id="KAK9693196.1"/>
    </source>
</evidence>
<reference evidence="4 5" key="1">
    <citation type="journal article" date="2024" name="BMC Genomics">
        <title>De novo assembly and annotation of Popillia japonica's genome with initial clues to its potential as an invasive pest.</title>
        <authorList>
            <person name="Cucini C."/>
            <person name="Boschi S."/>
            <person name="Funari R."/>
            <person name="Cardaioli E."/>
            <person name="Iannotti N."/>
            <person name="Marturano G."/>
            <person name="Paoli F."/>
            <person name="Bruttini M."/>
            <person name="Carapelli A."/>
            <person name="Frati F."/>
            <person name="Nardi F."/>
        </authorList>
    </citation>
    <scope>NUCLEOTIDE SEQUENCE [LARGE SCALE GENOMIC DNA]</scope>
    <source>
        <strain evidence="4">DMR45628</strain>
    </source>
</reference>
<gene>
    <name evidence="4" type="ORF">QE152_g34359</name>
</gene>
<dbReference type="PANTHER" id="PTHR12186">
    <property type="entry name" value="SIKE FAMILY MEMBER"/>
    <property type="match status" value="1"/>
</dbReference>
<name>A0AAW1IU64_POPJA</name>